<protein>
    <submittedName>
        <fullName evidence="2">Uncharacterized protein</fullName>
    </submittedName>
</protein>
<keyword evidence="3" id="KW-1185">Reference proteome</keyword>
<sequence>NNDVGRKSRGGVDLPIYRCARGSVLGEFPSPDEHVHPSSSESSAPGPSRPAKKRRKRKEKLCSPAGYKPATSLQRSIYDRQIDSTDADFQRKGENC</sequence>
<organism evidence="2 3">
    <name type="scientific">Elysia marginata</name>
    <dbReference type="NCBI Taxonomy" id="1093978"/>
    <lineage>
        <taxon>Eukaryota</taxon>
        <taxon>Metazoa</taxon>
        <taxon>Spiralia</taxon>
        <taxon>Lophotrochozoa</taxon>
        <taxon>Mollusca</taxon>
        <taxon>Gastropoda</taxon>
        <taxon>Heterobranchia</taxon>
        <taxon>Euthyneura</taxon>
        <taxon>Panpulmonata</taxon>
        <taxon>Sacoglossa</taxon>
        <taxon>Placobranchoidea</taxon>
        <taxon>Plakobranchidae</taxon>
        <taxon>Elysia</taxon>
    </lineage>
</organism>
<dbReference type="EMBL" id="BMAT01011030">
    <property type="protein sequence ID" value="GFR65347.1"/>
    <property type="molecule type" value="Genomic_DNA"/>
</dbReference>
<accession>A0AAV4EVZ8</accession>
<feature type="compositionally biased region" description="Basic and acidic residues" evidence="1">
    <location>
        <begin position="77"/>
        <end position="96"/>
    </location>
</feature>
<proteinExistence type="predicted"/>
<dbReference type="Proteomes" id="UP000762676">
    <property type="component" value="Unassembled WGS sequence"/>
</dbReference>
<evidence type="ECO:0000313" key="3">
    <source>
        <dbReference type="Proteomes" id="UP000762676"/>
    </source>
</evidence>
<gene>
    <name evidence="2" type="ORF">ElyMa_005529200</name>
</gene>
<feature type="compositionally biased region" description="Basic residues" evidence="1">
    <location>
        <begin position="50"/>
        <end position="59"/>
    </location>
</feature>
<evidence type="ECO:0000313" key="2">
    <source>
        <dbReference type="EMBL" id="GFR65347.1"/>
    </source>
</evidence>
<reference evidence="2 3" key="1">
    <citation type="journal article" date="2021" name="Elife">
        <title>Chloroplast acquisition without the gene transfer in kleptoplastic sea slugs, Plakobranchus ocellatus.</title>
        <authorList>
            <person name="Maeda T."/>
            <person name="Takahashi S."/>
            <person name="Yoshida T."/>
            <person name="Shimamura S."/>
            <person name="Takaki Y."/>
            <person name="Nagai Y."/>
            <person name="Toyoda A."/>
            <person name="Suzuki Y."/>
            <person name="Arimoto A."/>
            <person name="Ishii H."/>
            <person name="Satoh N."/>
            <person name="Nishiyama T."/>
            <person name="Hasebe M."/>
            <person name="Maruyama T."/>
            <person name="Minagawa J."/>
            <person name="Obokata J."/>
            <person name="Shigenobu S."/>
        </authorList>
    </citation>
    <scope>NUCLEOTIDE SEQUENCE [LARGE SCALE GENOMIC DNA]</scope>
</reference>
<feature type="compositionally biased region" description="Low complexity" evidence="1">
    <location>
        <begin position="37"/>
        <end position="46"/>
    </location>
</feature>
<comment type="caution">
    <text evidence="2">The sequence shown here is derived from an EMBL/GenBank/DDBJ whole genome shotgun (WGS) entry which is preliminary data.</text>
</comment>
<dbReference type="AlphaFoldDB" id="A0AAV4EVZ8"/>
<feature type="non-terminal residue" evidence="2">
    <location>
        <position position="1"/>
    </location>
</feature>
<name>A0AAV4EVZ8_9GAST</name>
<feature type="region of interest" description="Disordered" evidence="1">
    <location>
        <begin position="25"/>
        <end position="96"/>
    </location>
</feature>
<evidence type="ECO:0000256" key="1">
    <source>
        <dbReference type="SAM" id="MobiDB-lite"/>
    </source>
</evidence>